<dbReference type="Pfam" id="PF12350">
    <property type="entry name" value="CTK3_C"/>
    <property type="match status" value="1"/>
</dbReference>
<dbReference type="InterPro" id="IPR024638">
    <property type="entry name" value="Ctk3_N"/>
</dbReference>
<evidence type="ECO:0000313" key="3">
    <source>
        <dbReference type="Proteomes" id="UP000799441"/>
    </source>
</evidence>
<proteinExistence type="predicted"/>
<dbReference type="InterPro" id="IPR024637">
    <property type="entry name" value="Ctk3_C"/>
</dbReference>
<dbReference type="InterPro" id="IPR008942">
    <property type="entry name" value="ENTH_VHS"/>
</dbReference>
<keyword evidence="3" id="KW-1185">Reference proteome</keyword>
<dbReference type="PROSITE" id="PS51391">
    <property type="entry name" value="CID"/>
    <property type="match status" value="1"/>
</dbReference>
<protein>
    <recommendedName>
        <fullName evidence="1">CID domain-containing protein</fullName>
    </recommendedName>
</protein>
<dbReference type="AlphaFoldDB" id="A0A9P4UKD7"/>
<dbReference type="GO" id="GO:0045943">
    <property type="term" value="P:positive regulation of transcription by RNA polymerase I"/>
    <property type="evidence" value="ECO:0007669"/>
    <property type="project" value="TreeGrafter"/>
</dbReference>
<dbReference type="Gene3D" id="1.25.40.90">
    <property type="match status" value="1"/>
</dbReference>
<comment type="caution">
    <text evidence="2">The sequence shown here is derived from an EMBL/GenBank/DDBJ whole genome shotgun (WGS) entry which is preliminary data.</text>
</comment>
<organism evidence="2 3">
    <name type="scientific">Polychaeton citri CBS 116435</name>
    <dbReference type="NCBI Taxonomy" id="1314669"/>
    <lineage>
        <taxon>Eukaryota</taxon>
        <taxon>Fungi</taxon>
        <taxon>Dikarya</taxon>
        <taxon>Ascomycota</taxon>
        <taxon>Pezizomycotina</taxon>
        <taxon>Dothideomycetes</taxon>
        <taxon>Dothideomycetidae</taxon>
        <taxon>Capnodiales</taxon>
        <taxon>Capnodiaceae</taxon>
        <taxon>Polychaeton</taxon>
    </lineage>
</organism>
<reference evidence="2" key="1">
    <citation type="journal article" date="2020" name="Stud. Mycol.">
        <title>101 Dothideomycetes genomes: a test case for predicting lifestyles and emergence of pathogens.</title>
        <authorList>
            <person name="Haridas S."/>
            <person name="Albert R."/>
            <person name="Binder M."/>
            <person name="Bloem J."/>
            <person name="Labutti K."/>
            <person name="Salamov A."/>
            <person name="Andreopoulos B."/>
            <person name="Baker S."/>
            <person name="Barry K."/>
            <person name="Bills G."/>
            <person name="Bluhm B."/>
            <person name="Cannon C."/>
            <person name="Castanera R."/>
            <person name="Culley D."/>
            <person name="Daum C."/>
            <person name="Ezra D."/>
            <person name="Gonzalez J."/>
            <person name="Henrissat B."/>
            <person name="Kuo A."/>
            <person name="Liang C."/>
            <person name="Lipzen A."/>
            <person name="Lutzoni F."/>
            <person name="Magnuson J."/>
            <person name="Mondo S."/>
            <person name="Nolan M."/>
            <person name="Ohm R."/>
            <person name="Pangilinan J."/>
            <person name="Park H.-J."/>
            <person name="Ramirez L."/>
            <person name="Alfaro M."/>
            <person name="Sun H."/>
            <person name="Tritt A."/>
            <person name="Yoshinaga Y."/>
            <person name="Zwiers L.-H."/>
            <person name="Turgeon B."/>
            <person name="Goodwin S."/>
            <person name="Spatafora J."/>
            <person name="Crous P."/>
            <person name="Grigoriev I."/>
        </authorList>
    </citation>
    <scope>NUCLEOTIDE SEQUENCE</scope>
    <source>
        <strain evidence="2">CBS 116435</strain>
    </source>
</reference>
<dbReference type="Proteomes" id="UP000799441">
    <property type="component" value="Unassembled WGS sequence"/>
</dbReference>
<dbReference type="Pfam" id="PF12243">
    <property type="entry name" value="CTK3"/>
    <property type="match status" value="1"/>
</dbReference>
<feature type="domain" description="CID" evidence="1">
    <location>
        <begin position="3"/>
        <end position="138"/>
    </location>
</feature>
<dbReference type="OrthoDB" id="21266at2759"/>
<dbReference type="FunFam" id="1.25.40.90:FF:000032">
    <property type="entry name" value="CTD kinase subunit gamma"/>
    <property type="match status" value="1"/>
</dbReference>
<dbReference type="PANTHER" id="PTHR28291:SF1">
    <property type="entry name" value="CTD KINASE SUBUNIT GAMMA"/>
    <property type="match status" value="1"/>
</dbReference>
<gene>
    <name evidence="2" type="ORF">K431DRAFT_288643</name>
</gene>
<dbReference type="GO" id="GO:0070692">
    <property type="term" value="C:CTDK-1 complex"/>
    <property type="evidence" value="ECO:0007669"/>
    <property type="project" value="InterPro"/>
</dbReference>
<sequence length="267" mass="29932">MADPFEVRMRFTSQLQHLNASTTSAIKAANYALKYCEFSDDLHSCILEQLERNNMNNRANIMYFLPALCDAAKAQGELGYVRMMERDILTIIDLVAPDDGSGAANVKVVRRVLKELGTRQFLQAQTVVELEECIAGRDAMSGLVASPGKVAGPGVVISGVPVDVDGVKSTARNTPVSTHRDAQGLFTPAIRLDKKQIEQRIEEDRERHKRAREGIWAVKQESSALAEDAEFDKLWDETSDVDEDDFRLAREQRDDRIRCLEYEQSVV</sequence>
<name>A0A9P4UKD7_9PEZI</name>
<evidence type="ECO:0000313" key="2">
    <source>
        <dbReference type="EMBL" id="KAF2717344.1"/>
    </source>
</evidence>
<evidence type="ECO:0000259" key="1">
    <source>
        <dbReference type="PROSITE" id="PS51391"/>
    </source>
</evidence>
<dbReference type="GO" id="GO:0032786">
    <property type="term" value="P:positive regulation of DNA-templated transcription, elongation"/>
    <property type="evidence" value="ECO:0007669"/>
    <property type="project" value="InterPro"/>
</dbReference>
<dbReference type="InterPro" id="IPR042326">
    <property type="entry name" value="Ctk3"/>
</dbReference>
<accession>A0A9P4UKD7</accession>
<dbReference type="EMBL" id="MU003846">
    <property type="protein sequence ID" value="KAF2717344.1"/>
    <property type="molecule type" value="Genomic_DNA"/>
</dbReference>
<dbReference type="PANTHER" id="PTHR28291">
    <property type="entry name" value="CTD KINASE SUBUNIT GAMMA"/>
    <property type="match status" value="1"/>
</dbReference>
<dbReference type="InterPro" id="IPR006569">
    <property type="entry name" value="CID_dom"/>
</dbReference>